<gene>
    <name evidence="2" type="ORF">ACFPOU_04545</name>
</gene>
<dbReference type="InterPro" id="IPR014118">
    <property type="entry name" value="T4SS_TraV"/>
</dbReference>
<name>A0ABW0PFQ2_9BURK</name>
<evidence type="ECO:0000313" key="2">
    <source>
        <dbReference type="EMBL" id="MFC5510397.1"/>
    </source>
</evidence>
<feature type="compositionally biased region" description="Polar residues" evidence="1">
    <location>
        <begin position="170"/>
        <end position="189"/>
    </location>
</feature>
<keyword evidence="2" id="KW-0449">Lipoprotein</keyword>
<reference evidence="3" key="1">
    <citation type="journal article" date="2019" name="Int. J. Syst. Evol. Microbiol.">
        <title>The Global Catalogue of Microorganisms (GCM) 10K type strain sequencing project: providing services to taxonomists for standard genome sequencing and annotation.</title>
        <authorList>
            <consortium name="The Broad Institute Genomics Platform"/>
            <consortium name="The Broad Institute Genome Sequencing Center for Infectious Disease"/>
            <person name="Wu L."/>
            <person name="Ma J."/>
        </authorList>
    </citation>
    <scope>NUCLEOTIDE SEQUENCE [LARGE SCALE GENOMIC DNA]</scope>
    <source>
        <strain evidence="3">CCUG 38813</strain>
    </source>
</reference>
<evidence type="ECO:0000313" key="3">
    <source>
        <dbReference type="Proteomes" id="UP001596031"/>
    </source>
</evidence>
<sequence>MNHSRKVFALLAVVATLAGCSFNPIGESTFDCNRKENPSEYCRSFKALEKSTNGPLPESRFDKEFKMSDHDRATGIAPDPAPAGGSGGAAVSGPLPHQRLNAAGDPVAGMPVRKAPVVQRVKIKRFVDENDSLQDDVIVYREVRGARWSGFDGSDQTTRVAGAYPHRAKNSTAPETDQERSSPQQTNLAQPGGGIDGAAGSAMLPAGLQSGGVNVPKAER</sequence>
<keyword evidence="3" id="KW-1185">Reference proteome</keyword>
<dbReference type="PROSITE" id="PS51257">
    <property type="entry name" value="PROKAR_LIPOPROTEIN"/>
    <property type="match status" value="1"/>
</dbReference>
<dbReference type="RefSeq" id="WP_379717660.1">
    <property type="nucleotide sequence ID" value="NZ_JBHSMS010000015.1"/>
</dbReference>
<proteinExistence type="predicted"/>
<protein>
    <submittedName>
        <fullName evidence="2">TraV family lipoprotein</fullName>
    </submittedName>
</protein>
<evidence type="ECO:0000256" key="1">
    <source>
        <dbReference type="SAM" id="MobiDB-lite"/>
    </source>
</evidence>
<feature type="region of interest" description="Disordered" evidence="1">
    <location>
        <begin position="71"/>
        <end position="93"/>
    </location>
</feature>
<dbReference type="Pfam" id="PF09676">
    <property type="entry name" value="TraV"/>
    <property type="match status" value="1"/>
</dbReference>
<organism evidence="2 3">
    <name type="scientific">Massilia jejuensis</name>
    <dbReference type="NCBI Taxonomy" id="648894"/>
    <lineage>
        <taxon>Bacteria</taxon>
        <taxon>Pseudomonadati</taxon>
        <taxon>Pseudomonadota</taxon>
        <taxon>Betaproteobacteria</taxon>
        <taxon>Burkholderiales</taxon>
        <taxon>Oxalobacteraceae</taxon>
        <taxon>Telluria group</taxon>
        <taxon>Massilia</taxon>
    </lineage>
</organism>
<dbReference type="Proteomes" id="UP001596031">
    <property type="component" value="Unassembled WGS sequence"/>
</dbReference>
<comment type="caution">
    <text evidence="2">The sequence shown here is derived from an EMBL/GenBank/DDBJ whole genome shotgun (WGS) entry which is preliminary data.</text>
</comment>
<feature type="region of interest" description="Disordered" evidence="1">
    <location>
        <begin position="164"/>
        <end position="220"/>
    </location>
</feature>
<dbReference type="EMBL" id="JBHSMS010000015">
    <property type="protein sequence ID" value="MFC5510397.1"/>
    <property type="molecule type" value="Genomic_DNA"/>
</dbReference>
<accession>A0ABW0PFQ2</accession>